<keyword evidence="8" id="KW-0449">Lipoprotein</keyword>
<feature type="signal peptide" evidence="11">
    <location>
        <begin position="1"/>
        <end position="21"/>
    </location>
</feature>
<keyword evidence="10" id="KW-0812">Transmembrane</keyword>
<dbReference type="GO" id="GO:0098552">
    <property type="term" value="C:side of membrane"/>
    <property type="evidence" value="ECO:0007669"/>
    <property type="project" value="UniProtKB-KW"/>
</dbReference>
<accession>A0AA39R6M7</accession>
<keyword evidence="10" id="KW-0472">Membrane</keyword>
<feature type="region of interest" description="Disordered" evidence="9">
    <location>
        <begin position="468"/>
        <end position="684"/>
    </location>
</feature>
<feature type="compositionally biased region" description="Low complexity" evidence="9">
    <location>
        <begin position="435"/>
        <end position="451"/>
    </location>
</feature>
<feature type="compositionally biased region" description="Pro residues" evidence="9">
    <location>
        <begin position="499"/>
        <end position="509"/>
    </location>
</feature>
<feature type="compositionally biased region" description="Polar residues" evidence="9">
    <location>
        <begin position="132"/>
        <end position="141"/>
    </location>
</feature>
<feature type="compositionally biased region" description="Polar residues" evidence="9">
    <location>
        <begin position="532"/>
        <end position="546"/>
    </location>
</feature>
<evidence type="ECO:0000259" key="12">
    <source>
        <dbReference type="Pfam" id="PF05730"/>
    </source>
</evidence>
<feature type="region of interest" description="Disordered" evidence="9">
    <location>
        <begin position="257"/>
        <end position="451"/>
    </location>
</feature>
<evidence type="ECO:0000256" key="10">
    <source>
        <dbReference type="SAM" id="Phobius"/>
    </source>
</evidence>
<evidence type="ECO:0000256" key="11">
    <source>
        <dbReference type="SAM" id="SignalP"/>
    </source>
</evidence>
<feature type="transmembrane region" description="Helical" evidence="10">
    <location>
        <begin position="225"/>
        <end position="249"/>
    </location>
</feature>
<reference evidence="13" key="1">
    <citation type="submission" date="2023-03" db="EMBL/GenBank/DDBJ databases">
        <title>Complete genome of Cladonia borealis.</title>
        <authorList>
            <person name="Park H."/>
        </authorList>
    </citation>
    <scope>NUCLEOTIDE SEQUENCE</scope>
    <source>
        <strain evidence="13">ANT050790</strain>
    </source>
</reference>
<proteinExistence type="inferred from homology"/>
<feature type="region of interest" description="Disordered" evidence="9">
    <location>
        <begin position="132"/>
        <end position="157"/>
    </location>
</feature>
<feature type="compositionally biased region" description="Polar residues" evidence="9">
    <location>
        <begin position="375"/>
        <end position="384"/>
    </location>
</feature>
<feature type="compositionally biased region" description="Acidic residues" evidence="9">
    <location>
        <begin position="547"/>
        <end position="561"/>
    </location>
</feature>
<evidence type="ECO:0000256" key="4">
    <source>
        <dbReference type="ARBA" id="ARBA00022525"/>
    </source>
</evidence>
<keyword evidence="5" id="KW-0336">GPI-anchor</keyword>
<dbReference type="EMBL" id="JAFEKC020000003">
    <property type="protein sequence ID" value="KAK0515887.1"/>
    <property type="molecule type" value="Genomic_DNA"/>
</dbReference>
<feature type="compositionally biased region" description="Basic and acidic residues" evidence="9">
    <location>
        <begin position="624"/>
        <end position="635"/>
    </location>
</feature>
<feature type="domain" description="CFEM" evidence="12">
    <location>
        <begin position="35"/>
        <end position="101"/>
    </location>
</feature>
<evidence type="ECO:0000256" key="6">
    <source>
        <dbReference type="ARBA" id="ARBA00022729"/>
    </source>
</evidence>
<dbReference type="InterPro" id="IPR008427">
    <property type="entry name" value="Extracellular_membr_CFEM_dom"/>
</dbReference>
<comment type="caution">
    <text evidence="13">The sequence shown here is derived from an EMBL/GenBank/DDBJ whole genome shotgun (WGS) entry which is preliminary data.</text>
</comment>
<evidence type="ECO:0000256" key="7">
    <source>
        <dbReference type="ARBA" id="ARBA00023157"/>
    </source>
</evidence>
<comment type="similarity">
    <text evidence="3">Belongs to the RBT5 family.</text>
</comment>
<evidence type="ECO:0000256" key="5">
    <source>
        <dbReference type="ARBA" id="ARBA00022622"/>
    </source>
</evidence>
<dbReference type="AlphaFoldDB" id="A0AA39R6M7"/>
<comment type="subcellular location">
    <subcellularLocation>
        <location evidence="1">Membrane</location>
        <topology evidence="1">Lipid-anchor</topology>
        <topology evidence="1">GPI-anchor</topology>
    </subcellularLocation>
    <subcellularLocation>
        <location evidence="2">Secreted</location>
    </subcellularLocation>
</comment>
<keyword evidence="10" id="KW-1133">Transmembrane helix</keyword>
<protein>
    <recommendedName>
        <fullName evidence="12">CFEM domain-containing protein</fullName>
    </recommendedName>
</protein>
<dbReference type="GO" id="GO:0005576">
    <property type="term" value="C:extracellular region"/>
    <property type="evidence" value="ECO:0007669"/>
    <property type="project" value="UniProtKB-SubCell"/>
</dbReference>
<keyword evidence="7" id="KW-1015">Disulfide bond</keyword>
<feature type="compositionally biased region" description="Low complexity" evidence="9">
    <location>
        <begin position="142"/>
        <end position="157"/>
    </location>
</feature>
<feature type="compositionally biased region" description="Low complexity" evidence="9">
    <location>
        <begin position="185"/>
        <end position="207"/>
    </location>
</feature>
<evidence type="ECO:0000256" key="9">
    <source>
        <dbReference type="SAM" id="MobiDB-lite"/>
    </source>
</evidence>
<dbReference type="Proteomes" id="UP001166286">
    <property type="component" value="Unassembled WGS sequence"/>
</dbReference>
<evidence type="ECO:0000256" key="2">
    <source>
        <dbReference type="ARBA" id="ARBA00004613"/>
    </source>
</evidence>
<name>A0AA39R6M7_9LECA</name>
<evidence type="ECO:0000256" key="1">
    <source>
        <dbReference type="ARBA" id="ARBA00004589"/>
    </source>
</evidence>
<evidence type="ECO:0000256" key="8">
    <source>
        <dbReference type="ARBA" id="ARBA00023288"/>
    </source>
</evidence>
<feature type="compositionally biased region" description="Basic and acidic residues" evidence="9">
    <location>
        <begin position="287"/>
        <end position="297"/>
    </location>
</feature>
<keyword evidence="5" id="KW-0325">Glycoprotein</keyword>
<keyword evidence="4" id="KW-0964">Secreted</keyword>
<organism evidence="13 14">
    <name type="scientific">Cladonia borealis</name>
    <dbReference type="NCBI Taxonomy" id="184061"/>
    <lineage>
        <taxon>Eukaryota</taxon>
        <taxon>Fungi</taxon>
        <taxon>Dikarya</taxon>
        <taxon>Ascomycota</taxon>
        <taxon>Pezizomycotina</taxon>
        <taxon>Lecanoromycetes</taxon>
        <taxon>OSLEUM clade</taxon>
        <taxon>Lecanoromycetidae</taxon>
        <taxon>Lecanorales</taxon>
        <taxon>Lecanorineae</taxon>
        <taxon>Cladoniaceae</taxon>
        <taxon>Cladonia</taxon>
    </lineage>
</organism>
<feature type="compositionally biased region" description="Polar residues" evidence="9">
    <location>
        <begin position="673"/>
        <end position="684"/>
    </location>
</feature>
<evidence type="ECO:0000313" key="13">
    <source>
        <dbReference type="EMBL" id="KAK0515887.1"/>
    </source>
</evidence>
<feature type="compositionally biased region" description="Polar residues" evidence="9">
    <location>
        <begin position="409"/>
        <end position="424"/>
    </location>
</feature>
<evidence type="ECO:0000256" key="3">
    <source>
        <dbReference type="ARBA" id="ARBA00010031"/>
    </source>
</evidence>
<feature type="compositionally biased region" description="Polar residues" evidence="9">
    <location>
        <begin position="312"/>
        <end position="325"/>
    </location>
</feature>
<feature type="region of interest" description="Disordered" evidence="9">
    <location>
        <begin position="185"/>
        <end position="208"/>
    </location>
</feature>
<feature type="compositionally biased region" description="Polar residues" evidence="9">
    <location>
        <begin position="610"/>
        <end position="621"/>
    </location>
</feature>
<sequence length="684" mass="73550">MSMAFPVWPLLYLLPIQLIWAGPLSTESLTPLLAAVIPTCAQTCVESFVAENYQTVCGPPPNFDCLCVNTTPSGFTIGEGSLECLVSSCEDYTEEQAVDIYKACFGVPDARPNTHTLLTAIATSVVSQTITTPYPTQTSDNIPSSTSTSHISSSVSSTPVSSTAFGSNSAGTIATSSSLHSSISSLTSDTITPTKKPTPTSEFSTSSAKATAVPAATRILTKPQIAGIAVASIGATALLLGIGFIFLFCRRKRQQKRHTASSFGGGKVMDSSLESTPDLAANSTGNFERHDQRREELPPPTPRGPLRLVTPNTSSEDGWNHYQRSMDTEDIGLAVGPPVRNSTSGPSPKSPISNRTTDSHLLPDKPTYSLFPSPLNINPRNSIPGQGVRPPGVDTSRSARPPSTGPPRQFSNIVDNTSQSSLQRQADPRRSLTQSDPFFNSSSPPDIDPFIQANSSVVHPAFRVPPQLSPTDFARRPVPAHQSPSARGLFPSSNRKVPPNLPQSFPPPGLFEQQSRGPIGNSYKRKHHANQKSESSKPLTQGTFYSEDSDATSIEEDSEDELEHRGTRPRSTLSPVAESPHLRSPFQRQEVQFGPVPVSTSASPMRYPTSGEQESQSQPLSNRRLGEHRAREIAGRLDTQQPPPAKWRVLVRPGLEPLENSESPASPSASDAGRTQSRGLPQRR</sequence>
<gene>
    <name evidence="13" type="ORF">JMJ35_001921</name>
</gene>
<feature type="compositionally biased region" description="Low complexity" evidence="9">
    <location>
        <begin position="656"/>
        <end position="672"/>
    </location>
</feature>
<dbReference type="Pfam" id="PF05730">
    <property type="entry name" value="CFEM"/>
    <property type="match status" value="1"/>
</dbReference>
<keyword evidence="14" id="KW-1185">Reference proteome</keyword>
<feature type="compositionally biased region" description="Polar residues" evidence="9">
    <location>
        <begin position="340"/>
        <end position="356"/>
    </location>
</feature>
<feature type="chain" id="PRO_5041227247" description="CFEM domain-containing protein" evidence="11">
    <location>
        <begin position="22"/>
        <end position="684"/>
    </location>
</feature>
<keyword evidence="6 11" id="KW-0732">Signal</keyword>
<evidence type="ECO:0000313" key="14">
    <source>
        <dbReference type="Proteomes" id="UP001166286"/>
    </source>
</evidence>